<comment type="caution">
    <text evidence="1">The sequence shown here is derived from an EMBL/GenBank/DDBJ whole genome shotgun (WGS) entry which is preliminary data.</text>
</comment>
<organism evidence="1 2">
    <name type="scientific">Auriscalpium vulgare</name>
    <dbReference type="NCBI Taxonomy" id="40419"/>
    <lineage>
        <taxon>Eukaryota</taxon>
        <taxon>Fungi</taxon>
        <taxon>Dikarya</taxon>
        <taxon>Basidiomycota</taxon>
        <taxon>Agaricomycotina</taxon>
        <taxon>Agaricomycetes</taxon>
        <taxon>Russulales</taxon>
        <taxon>Auriscalpiaceae</taxon>
        <taxon>Auriscalpium</taxon>
    </lineage>
</organism>
<evidence type="ECO:0000313" key="1">
    <source>
        <dbReference type="EMBL" id="KAI0038994.1"/>
    </source>
</evidence>
<evidence type="ECO:0000313" key="2">
    <source>
        <dbReference type="Proteomes" id="UP000814033"/>
    </source>
</evidence>
<reference evidence="1" key="1">
    <citation type="submission" date="2021-02" db="EMBL/GenBank/DDBJ databases">
        <authorList>
            <consortium name="DOE Joint Genome Institute"/>
            <person name="Ahrendt S."/>
            <person name="Looney B.P."/>
            <person name="Miyauchi S."/>
            <person name="Morin E."/>
            <person name="Drula E."/>
            <person name="Courty P.E."/>
            <person name="Chicoki N."/>
            <person name="Fauchery L."/>
            <person name="Kohler A."/>
            <person name="Kuo A."/>
            <person name="Labutti K."/>
            <person name="Pangilinan J."/>
            <person name="Lipzen A."/>
            <person name="Riley R."/>
            <person name="Andreopoulos W."/>
            <person name="He G."/>
            <person name="Johnson J."/>
            <person name="Barry K.W."/>
            <person name="Grigoriev I.V."/>
            <person name="Nagy L."/>
            <person name="Hibbett D."/>
            <person name="Henrissat B."/>
            <person name="Matheny P.B."/>
            <person name="Labbe J."/>
            <person name="Martin F."/>
        </authorList>
    </citation>
    <scope>NUCLEOTIDE SEQUENCE</scope>
    <source>
        <strain evidence="1">FP105234-sp</strain>
    </source>
</reference>
<keyword evidence="2" id="KW-1185">Reference proteome</keyword>
<accession>A0ACB8R4E5</accession>
<reference evidence="1" key="2">
    <citation type="journal article" date="2022" name="New Phytol.">
        <title>Evolutionary transition to the ectomycorrhizal habit in the genomes of a hyperdiverse lineage of mushroom-forming fungi.</title>
        <authorList>
            <person name="Looney B."/>
            <person name="Miyauchi S."/>
            <person name="Morin E."/>
            <person name="Drula E."/>
            <person name="Courty P.E."/>
            <person name="Kohler A."/>
            <person name="Kuo A."/>
            <person name="LaButti K."/>
            <person name="Pangilinan J."/>
            <person name="Lipzen A."/>
            <person name="Riley R."/>
            <person name="Andreopoulos W."/>
            <person name="He G."/>
            <person name="Johnson J."/>
            <person name="Nolan M."/>
            <person name="Tritt A."/>
            <person name="Barry K.W."/>
            <person name="Grigoriev I.V."/>
            <person name="Nagy L.G."/>
            <person name="Hibbett D."/>
            <person name="Henrissat B."/>
            <person name="Matheny P.B."/>
            <person name="Labbe J."/>
            <person name="Martin F.M."/>
        </authorList>
    </citation>
    <scope>NUCLEOTIDE SEQUENCE</scope>
    <source>
        <strain evidence="1">FP105234-sp</strain>
    </source>
</reference>
<proteinExistence type="predicted"/>
<sequence length="541" mass="59817">MTDGNEDAATGTNLFGVRDIRELTGLTGDNYRRRKRAPGSEARRVRRKVILLDMTDDESDEHPANDADPATTENEHTEAHVGLDDGSVPRNGNLDDGSVPRNGNQSEAPSRRKVVILDLTNDEPEEHHAEGADIATTQIEHTEVHSAGTEHANVERAESPVDPASYAMPFEQEGVKQSADTMAATERRPNTSGIAVDLPRHVEEPVDHHTASAHRDSAQRERNDGRAVLLSERITRMTPRGPHKVMLFEQEIGHSAGDRADDHERRSKTKGKTPDLPRLFETPGEQHDPAPHEDTERGQSNGMRAASLSEKIARMTPRSTQKARLFDQEVGHLAGDRAGAHQRHPKTAATTVDLARLVEPPGEQHTAAAPRKAALSESNDARAAALSEKIARMTPKSPHKAKLFAQGIRQASEDHAGADGRLPKTTVDRALGEGSSGRQPSPDGNALQPTSTRIEIDPRTQVTSFADLLDKWRKKELQWQKIQQFRSESPLHADFREGLLRRAERAFVIWDVFERSWMTGHTSAKAYRAVITTYDNAMQEK</sequence>
<gene>
    <name evidence="1" type="ORF">FA95DRAFT_1612943</name>
</gene>
<dbReference type="EMBL" id="MU276375">
    <property type="protein sequence ID" value="KAI0038994.1"/>
    <property type="molecule type" value="Genomic_DNA"/>
</dbReference>
<dbReference type="Proteomes" id="UP000814033">
    <property type="component" value="Unassembled WGS sequence"/>
</dbReference>
<protein>
    <submittedName>
        <fullName evidence="1">Uncharacterized protein</fullName>
    </submittedName>
</protein>
<name>A0ACB8R4E5_9AGAM</name>